<evidence type="ECO:0000313" key="1">
    <source>
        <dbReference type="EMBL" id="MDR9899025.1"/>
    </source>
</evidence>
<accession>A0AAP5IGS9</accession>
<reference evidence="2" key="1">
    <citation type="journal article" date="2021" name="Science">
        <title>Hunting the eagle killer: A cyanobacterial neurotoxin causes vacuolar myelinopathy.</title>
        <authorList>
            <person name="Breinlinger S."/>
            <person name="Phillips T.J."/>
            <person name="Haram B.N."/>
            <person name="Mares J."/>
            <person name="Martinez Yerena J.A."/>
            <person name="Hrouzek P."/>
            <person name="Sobotka R."/>
            <person name="Henderson W.M."/>
            <person name="Schmieder P."/>
            <person name="Williams S.M."/>
            <person name="Lauderdale J.D."/>
            <person name="Wilde H.D."/>
            <person name="Gerrin W."/>
            <person name="Kust A."/>
            <person name="Washington J.W."/>
            <person name="Wagner C."/>
            <person name="Geier B."/>
            <person name="Liebeke M."/>
            <person name="Enke H."/>
            <person name="Niedermeyer T.H.J."/>
            <person name="Wilde S.B."/>
        </authorList>
    </citation>
    <scope>NUCLEOTIDE SEQUENCE [LARGE SCALE GENOMIC DNA]</scope>
    <source>
        <strain evidence="2">Thurmond2011</strain>
    </source>
</reference>
<protein>
    <submittedName>
        <fullName evidence="1">Uncharacterized protein</fullName>
    </submittedName>
</protein>
<dbReference type="Proteomes" id="UP000667802">
    <property type="component" value="Unassembled WGS sequence"/>
</dbReference>
<proteinExistence type="predicted"/>
<gene>
    <name evidence="1" type="ORF">G7B40_031365</name>
</gene>
<dbReference type="RefSeq" id="WP_208344118.1">
    <property type="nucleotide sequence ID" value="NZ_CAWQFN010000477.1"/>
</dbReference>
<comment type="caution">
    <text evidence="1">The sequence shown here is derived from an EMBL/GenBank/DDBJ whole genome shotgun (WGS) entry which is preliminary data.</text>
</comment>
<evidence type="ECO:0000313" key="2">
    <source>
        <dbReference type="Proteomes" id="UP000667802"/>
    </source>
</evidence>
<organism evidence="1 2">
    <name type="scientific">Aetokthonos hydrillicola Thurmond2011</name>
    <dbReference type="NCBI Taxonomy" id="2712845"/>
    <lineage>
        <taxon>Bacteria</taxon>
        <taxon>Bacillati</taxon>
        <taxon>Cyanobacteriota</taxon>
        <taxon>Cyanophyceae</taxon>
        <taxon>Nostocales</taxon>
        <taxon>Hapalosiphonaceae</taxon>
        <taxon>Aetokthonos</taxon>
    </lineage>
</organism>
<name>A0AAP5IGS9_9CYAN</name>
<sequence>MKKFSQALHERGNIPLFPAPSYKSVTHGRAIAQIHLSRPSRHIAATNRHLTRSIQCLPWLAISVSLIVDNILKGTIGSQIIPTSERQMFDKCSFIEEGRSTKA</sequence>
<dbReference type="AlphaFoldDB" id="A0AAP5IGS9"/>
<keyword evidence="2" id="KW-1185">Reference proteome</keyword>
<dbReference type="EMBL" id="JAALHA020000021">
    <property type="protein sequence ID" value="MDR9899025.1"/>
    <property type="molecule type" value="Genomic_DNA"/>
</dbReference>